<dbReference type="AlphaFoldDB" id="A0ABD3Q5G1"/>
<feature type="compositionally biased region" description="Low complexity" evidence="1">
    <location>
        <begin position="319"/>
        <end position="336"/>
    </location>
</feature>
<feature type="compositionally biased region" description="Basic and acidic residues" evidence="1">
    <location>
        <begin position="901"/>
        <end position="925"/>
    </location>
</feature>
<keyword evidence="2" id="KW-0812">Transmembrane</keyword>
<evidence type="ECO:0000256" key="1">
    <source>
        <dbReference type="SAM" id="MobiDB-lite"/>
    </source>
</evidence>
<accession>A0ABD3Q5G1</accession>
<feature type="compositionally biased region" description="Polar residues" evidence="1">
    <location>
        <begin position="946"/>
        <end position="959"/>
    </location>
</feature>
<dbReference type="EMBL" id="JABMIG020000070">
    <property type="protein sequence ID" value="KAL3795552.1"/>
    <property type="molecule type" value="Genomic_DNA"/>
</dbReference>
<organism evidence="4 5">
    <name type="scientific">Cyclotella cryptica</name>
    <dbReference type="NCBI Taxonomy" id="29204"/>
    <lineage>
        <taxon>Eukaryota</taxon>
        <taxon>Sar</taxon>
        <taxon>Stramenopiles</taxon>
        <taxon>Ochrophyta</taxon>
        <taxon>Bacillariophyta</taxon>
        <taxon>Coscinodiscophyceae</taxon>
        <taxon>Thalassiosirophycidae</taxon>
        <taxon>Stephanodiscales</taxon>
        <taxon>Stephanodiscaceae</taxon>
        <taxon>Cyclotella</taxon>
    </lineage>
</organism>
<dbReference type="PANTHER" id="PTHR33683:SF46">
    <property type="entry name" value="SUSHI DOMAIN-CONTAINING PROTEIN"/>
    <property type="match status" value="1"/>
</dbReference>
<feature type="region of interest" description="Disordered" evidence="1">
    <location>
        <begin position="849"/>
        <end position="987"/>
    </location>
</feature>
<feature type="compositionally biased region" description="Polar residues" evidence="1">
    <location>
        <begin position="849"/>
        <end position="867"/>
    </location>
</feature>
<feature type="transmembrane region" description="Helical" evidence="2">
    <location>
        <begin position="805"/>
        <end position="831"/>
    </location>
</feature>
<feature type="chain" id="PRO_5044767176" evidence="3">
    <location>
        <begin position="22"/>
        <end position="987"/>
    </location>
</feature>
<feature type="compositionally biased region" description="Polar residues" evidence="1">
    <location>
        <begin position="884"/>
        <end position="893"/>
    </location>
</feature>
<feature type="compositionally biased region" description="Basic and acidic residues" evidence="1">
    <location>
        <begin position="873"/>
        <end position="882"/>
    </location>
</feature>
<keyword evidence="5" id="KW-1185">Reference proteome</keyword>
<keyword evidence="2" id="KW-0472">Membrane</keyword>
<feature type="region of interest" description="Disordered" evidence="1">
    <location>
        <begin position="22"/>
        <end position="41"/>
    </location>
</feature>
<evidence type="ECO:0000313" key="5">
    <source>
        <dbReference type="Proteomes" id="UP001516023"/>
    </source>
</evidence>
<evidence type="ECO:0000256" key="2">
    <source>
        <dbReference type="SAM" id="Phobius"/>
    </source>
</evidence>
<keyword evidence="2" id="KW-1133">Transmembrane helix</keyword>
<dbReference type="PANTHER" id="PTHR33683">
    <property type="entry name" value="1, PUTATIVE-RELATED"/>
    <property type="match status" value="1"/>
</dbReference>
<sequence length="987" mass="107129">MRPLHLLLVFSLTSALRCSNADGSTTSKNIGRSLQDKNPQDSYCGTSWPDAFESCPQSCPGGDDSECQSLGSSFQCYGYTGCTAKLNEGGDSNSVQDVGNVEAGENDEANNYCGETWLDAMSSCAIPCPKGTECTIPGQSCYAATNCDVPLETLRSNILVTMAGPDRVMEGGDNEVFGQTMNDIIAEVAADQGIKLRGVDVEKQSVADRRMLHYVEKFSVAQRFLPSGSSALDVSMVVTGDYRPPPFVDLDAIAEDSINRDAKKVVSVLKDRGARAGSVFFERVNGISAVTMASATQRPTRAPTSKPTPQPSGPPTAKPSIEPSSASSEMPSMEPSRPVYNIIMTGSQNDLLLGGSTTSSYGYLFNMRTKSDAGVVLITRFDFYTYSTEEVVISLYSRIGNFKDFKSSTDGWDLIAQGPVQGKGIGRYTMIPEEIFTPVDIPGGGGERGTRAFYLTMTTMDLVYKTGVGTASDSAIQVDTPDLEIWEGEGVLTNPLPAPSDPMAPVYFRYPRNFLGTVYCSAYGRINELPCPDIPTQSPTLPQPSASPVTSLPSMAPVTEAPITPAPVVGSPAPIAPTFSPSFSPTISRNPTFTPTTIYPTSSPIVPMRANINVNLRNVPDRVMTEREYGKFLELILKFLQKYTEKSMAIEGIDLWHQQQVFVDASPNITWNATEATPAQQNKQRQLLEQEKLDQILAFKKKQKEHAAPQTAAMQVTLVLRISFTFLPENLLGKMAVVAIQDNESELIMLLREQSAFYSYFKTLDGITSDVVLELTLPPTTEPTALGFFLLNQQKDVVPDDSSGFGFGVMVGLAVGFLWFCLTGCSIVYLIKARTAMKEQRDLENLLKQSSSPAGETDNSSHNSTVPMGNDILSKDNAEKMAHQKSSLGTAGDSSRAIVIHKIDRTTESRPSKKTPDKKTKDRKSTKSPPGKRKTTIGRILEGSIGQVSSRGNPRNKSSAAGEHMRSSAEKALKEPKKNVSVRITRR</sequence>
<gene>
    <name evidence="4" type="ORF">HJC23_009265</name>
</gene>
<dbReference type="Proteomes" id="UP001516023">
    <property type="component" value="Unassembled WGS sequence"/>
</dbReference>
<feature type="compositionally biased region" description="Polar residues" evidence="1">
    <location>
        <begin position="22"/>
        <end position="33"/>
    </location>
</feature>
<name>A0ABD3Q5G1_9STRA</name>
<evidence type="ECO:0000313" key="4">
    <source>
        <dbReference type="EMBL" id="KAL3795552.1"/>
    </source>
</evidence>
<feature type="region of interest" description="Disordered" evidence="1">
    <location>
        <begin position="292"/>
        <end position="336"/>
    </location>
</feature>
<comment type="caution">
    <text evidence="4">The sequence shown here is derived from an EMBL/GenBank/DDBJ whole genome shotgun (WGS) entry which is preliminary data.</text>
</comment>
<feature type="compositionally biased region" description="Basic and acidic residues" evidence="1">
    <location>
        <begin position="963"/>
        <end position="978"/>
    </location>
</feature>
<feature type="compositionally biased region" description="Polar residues" evidence="1">
    <location>
        <begin position="292"/>
        <end position="305"/>
    </location>
</feature>
<feature type="signal peptide" evidence="3">
    <location>
        <begin position="1"/>
        <end position="21"/>
    </location>
</feature>
<reference evidence="4 5" key="1">
    <citation type="journal article" date="2020" name="G3 (Bethesda)">
        <title>Improved Reference Genome for Cyclotella cryptica CCMP332, a Model for Cell Wall Morphogenesis, Salinity Adaptation, and Lipid Production in Diatoms (Bacillariophyta).</title>
        <authorList>
            <person name="Roberts W.R."/>
            <person name="Downey K.M."/>
            <person name="Ruck E.C."/>
            <person name="Traller J.C."/>
            <person name="Alverson A.J."/>
        </authorList>
    </citation>
    <scope>NUCLEOTIDE SEQUENCE [LARGE SCALE GENOMIC DNA]</scope>
    <source>
        <strain evidence="4 5">CCMP332</strain>
    </source>
</reference>
<feature type="compositionally biased region" description="Basic residues" evidence="1">
    <location>
        <begin position="926"/>
        <end position="936"/>
    </location>
</feature>
<protein>
    <submittedName>
        <fullName evidence="4">Uncharacterized protein</fullName>
    </submittedName>
</protein>
<keyword evidence="3" id="KW-0732">Signal</keyword>
<proteinExistence type="predicted"/>
<feature type="compositionally biased region" description="Pro residues" evidence="1">
    <location>
        <begin position="306"/>
        <end position="317"/>
    </location>
</feature>
<evidence type="ECO:0000256" key="3">
    <source>
        <dbReference type="SAM" id="SignalP"/>
    </source>
</evidence>